<organism evidence="11 12">
    <name type="scientific">Brevibacterium salitolerans</name>
    <dbReference type="NCBI Taxonomy" id="1403566"/>
    <lineage>
        <taxon>Bacteria</taxon>
        <taxon>Bacillati</taxon>
        <taxon>Actinomycetota</taxon>
        <taxon>Actinomycetes</taxon>
        <taxon>Micrococcales</taxon>
        <taxon>Brevibacteriaceae</taxon>
        <taxon>Brevibacterium</taxon>
    </lineage>
</organism>
<evidence type="ECO:0000256" key="2">
    <source>
        <dbReference type="ARBA" id="ARBA00022448"/>
    </source>
</evidence>
<keyword evidence="4" id="KW-0547">Nucleotide-binding</keyword>
<comment type="similarity">
    <text evidence="9">Belongs to the ABC transporter superfamily. Drug exporter-1 (DrugE1) (TC 3.A.1.105) family.</text>
</comment>
<dbReference type="InterPro" id="IPR050763">
    <property type="entry name" value="ABC_transporter_ATP-binding"/>
</dbReference>
<keyword evidence="6" id="KW-1278">Translocase</keyword>
<dbReference type="PANTHER" id="PTHR42711:SF19">
    <property type="entry name" value="DOXORUBICIN RESISTANCE ATP-BINDING PROTEIN DRRA"/>
    <property type="match status" value="1"/>
</dbReference>
<dbReference type="PANTHER" id="PTHR42711">
    <property type="entry name" value="ABC TRANSPORTER ATP-BINDING PROTEIN"/>
    <property type="match status" value="1"/>
</dbReference>
<evidence type="ECO:0000313" key="11">
    <source>
        <dbReference type="EMBL" id="GAA2106523.1"/>
    </source>
</evidence>
<dbReference type="InterPro" id="IPR003439">
    <property type="entry name" value="ABC_transporter-like_ATP-bd"/>
</dbReference>
<dbReference type="GO" id="GO:0005524">
    <property type="term" value="F:ATP binding"/>
    <property type="evidence" value="ECO:0007669"/>
    <property type="project" value="UniProtKB-KW"/>
</dbReference>
<dbReference type="Pfam" id="PF00005">
    <property type="entry name" value="ABC_tran"/>
    <property type="match status" value="1"/>
</dbReference>
<evidence type="ECO:0000256" key="1">
    <source>
        <dbReference type="ARBA" id="ARBA00004413"/>
    </source>
</evidence>
<sequence>MRGRTEAPGRRGGRAGELAIRASSLRKRYGTVTALDGFRLEAESGTVHGLLGPNGAGKSTAVGVLSTLIEPEAGTVEVAGADLRRELAAVRRRIGLIGQHPAVDEILGGRQNLVMFGRLLGLRRAEAGARAEELLEAFGLREAAGRPVSSYSGGMRRRLDIAAGMILDPDVLFLDEPTVGLDPRGRADVWEAVAAIASRGTTVLLTTQHLEEADRLAHRISIMQDGRVIAEGTPGQLKRQRGGDRIEIAAVDAAAAEAIGAALAGADRPGPEVDAASARVALAAPHGTADLGEAVRRLDAAGLVPEDIALRRPTLDEVFLALTEKEDA</sequence>
<keyword evidence="3" id="KW-1003">Cell membrane</keyword>
<evidence type="ECO:0000256" key="7">
    <source>
        <dbReference type="ARBA" id="ARBA00023136"/>
    </source>
</evidence>
<evidence type="ECO:0000259" key="10">
    <source>
        <dbReference type="PROSITE" id="PS50893"/>
    </source>
</evidence>
<dbReference type="EMBL" id="BAAAPZ010000019">
    <property type="protein sequence ID" value="GAA2106523.1"/>
    <property type="molecule type" value="Genomic_DNA"/>
</dbReference>
<evidence type="ECO:0000256" key="5">
    <source>
        <dbReference type="ARBA" id="ARBA00022840"/>
    </source>
</evidence>
<dbReference type="SMART" id="SM00382">
    <property type="entry name" value="AAA"/>
    <property type="match status" value="1"/>
</dbReference>
<keyword evidence="7" id="KW-0472">Membrane</keyword>
<comment type="caution">
    <text evidence="11">The sequence shown here is derived from an EMBL/GenBank/DDBJ whole genome shotgun (WGS) entry which is preliminary data.</text>
</comment>
<accession>A0ABN2XAY2</accession>
<dbReference type="InterPro" id="IPR003593">
    <property type="entry name" value="AAA+_ATPase"/>
</dbReference>
<evidence type="ECO:0000256" key="8">
    <source>
        <dbReference type="ARBA" id="ARBA00023251"/>
    </source>
</evidence>
<evidence type="ECO:0000256" key="9">
    <source>
        <dbReference type="ARBA" id="ARBA00049985"/>
    </source>
</evidence>
<evidence type="ECO:0000256" key="4">
    <source>
        <dbReference type="ARBA" id="ARBA00022741"/>
    </source>
</evidence>
<reference evidence="11 12" key="1">
    <citation type="journal article" date="2019" name="Int. J. Syst. Evol. Microbiol.">
        <title>The Global Catalogue of Microorganisms (GCM) 10K type strain sequencing project: providing services to taxonomists for standard genome sequencing and annotation.</title>
        <authorList>
            <consortium name="The Broad Institute Genomics Platform"/>
            <consortium name="The Broad Institute Genome Sequencing Center for Infectious Disease"/>
            <person name="Wu L."/>
            <person name="Ma J."/>
        </authorList>
    </citation>
    <scope>NUCLEOTIDE SEQUENCE [LARGE SCALE GENOMIC DNA]</scope>
    <source>
        <strain evidence="11 12">JCM 15900</strain>
    </source>
</reference>
<gene>
    <name evidence="11" type="ORF">GCM10009823_32630</name>
</gene>
<comment type="subcellular location">
    <subcellularLocation>
        <location evidence="1">Cell membrane</location>
        <topology evidence="1">Peripheral membrane protein</topology>
        <orientation evidence="1">Cytoplasmic side</orientation>
    </subcellularLocation>
</comment>
<name>A0ABN2XAY2_9MICO</name>
<dbReference type="RefSeq" id="WP_344338594.1">
    <property type="nucleotide sequence ID" value="NZ_BAAAPZ010000019.1"/>
</dbReference>
<protein>
    <submittedName>
        <fullName evidence="11">Daunorubicin resistance protein DrrA family ABC transporter ATP-binding protein</fullName>
    </submittedName>
</protein>
<dbReference type="Gene3D" id="3.40.50.300">
    <property type="entry name" value="P-loop containing nucleotide triphosphate hydrolases"/>
    <property type="match status" value="1"/>
</dbReference>
<dbReference type="InterPro" id="IPR005894">
    <property type="entry name" value="DrrA"/>
</dbReference>
<evidence type="ECO:0000313" key="12">
    <source>
        <dbReference type="Proteomes" id="UP001500984"/>
    </source>
</evidence>
<evidence type="ECO:0000256" key="6">
    <source>
        <dbReference type="ARBA" id="ARBA00022967"/>
    </source>
</evidence>
<feature type="domain" description="ABC transporter" evidence="10">
    <location>
        <begin position="20"/>
        <end position="250"/>
    </location>
</feature>
<dbReference type="Proteomes" id="UP001500984">
    <property type="component" value="Unassembled WGS sequence"/>
</dbReference>
<dbReference type="InterPro" id="IPR017871">
    <property type="entry name" value="ABC_transporter-like_CS"/>
</dbReference>
<proteinExistence type="inferred from homology"/>
<keyword evidence="2" id="KW-0813">Transport</keyword>
<dbReference type="SUPFAM" id="SSF52540">
    <property type="entry name" value="P-loop containing nucleoside triphosphate hydrolases"/>
    <property type="match status" value="1"/>
</dbReference>
<dbReference type="InterPro" id="IPR027417">
    <property type="entry name" value="P-loop_NTPase"/>
</dbReference>
<keyword evidence="8" id="KW-0046">Antibiotic resistance</keyword>
<dbReference type="PROSITE" id="PS00211">
    <property type="entry name" value="ABC_TRANSPORTER_1"/>
    <property type="match status" value="1"/>
</dbReference>
<keyword evidence="12" id="KW-1185">Reference proteome</keyword>
<keyword evidence="5 11" id="KW-0067">ATP-binding</keyword>
<evidence type="ECO:0000256" key="3">
    <source>
        <dbReference type="ARBA" id="ARBA00022475"/>
    </source>
</evidence>
<dbReference type="PROSITE" id="PS50893">
    <property type="entry name" value="ABC_TRANSPORTER_2"/>
    <property type="match status" value="1"/>
</dbReference>
<dbReference type="NCBIfam" id="TIGR01188">
    <property type="entry name" value="drrA"/>
    <property type="match status" value="1"/>
</dbReference>